<keyword evidence="3" id="KW-0808">Transferase</keyword>
<dbReference type="SUPFAM" id="SSF53756">
    <property type="entry name" value="UDP-Glycosyltransferase/glycogen phosphorylase"/>
    <property type="match status" value="1"/>
</dbReference>
<evidence type="ECO:0000256" key="2">
    <source>
        <dbReference type="ARBA" id="ARBA00022676"/>
    </source>
</evidence>
<sequence>MTALDSGAGAHVLVFPFPSQGHMIPLLDLTHQLATRGLSITVLNPSLAFPPHPSIPAGVENSKDLSGKYFGAMLITLGELYNPIVDWFRTHPSPPVAIISDMFLGWTQQLACELGIHRVVFSPSGAMSLSAMYSLWRTYQKLKTPPI</sequence>
<dbReference type="Proteomes" id="UP000288805">
    <property type="component" value="Unassembled WGS sequence"/>
</dbReference>
<dbReference type="PANTHER" id="PTHR48047:SF8">
    <property type="entry name" value="FLAVONOL 3-O-GLUCOSYLTRANSFERASE UGT89B1"/>
    <property type="match status" value="1"/>
</dbReference>
<dbReference type="AlphaFoldDB" id="A0A438C1I2"/>
<evidence type="ECO:0000256" key="1">
    <source>
        <dbReference type="ARBA" id="ARBA00009995"/>
    </source>
</evidence>
<name>A0A438C1I2_VITVI</name>
<dbReference type="Gene3D" id="3.40.50.2000">
    <property type="entry name" value="Glycogen Phosphorylase B"/>
    <property type="match status" value="1"/>
</dbReference>
<reference evidence="3 4" key="1">
    <citation type="journal article" date="2018" name="PLoS Genet.">
        <title>Population sequencing reveals clonal diversity and ancestral inbreeding in the grapevine cultivar Chardonnay.</title>
        <authorList>
            <person name="Roach M.J."/>
            <person name="Johnson D.L."/>
            <person name="Bohlmann J."/>
            <person name="van Vuuren H.J."/>
            <person name="Jones S.J."/>
            <person name="Pretorius I.S."/>
            <person name="Schmidt S.A."/>
            <person name="Borneman A.R."/>
        </authorList>
    </citation>
    <scope>NUCLEOTIDE SEQUENCE [LARGE SCALE GENOMIC DNA]</scope>
    <source>
        <strain evidence="4">cv. Chardonnay</strain>
        <tissue evidence="3">Leaf</tissue>
    </source>
</reference>
<gene>
    <name evidence="3" type="primary">UGT89B2_5</name>
    <name evidence="3" type="ORF">CK203_076044</name>
</gene>
<dbReference type="EMBL" id="QGNW01002581">
    <property type="protein sequence ID" value="RVW17104.1"/>
    <property type="molecule type" value="Genomic_DNA"/>
</dbReference>
<organism evidence="3 4">
    <name type="scientific">Vitis vinifera</name>
    <name type="common">Grape</name>
    <dbReference type="NCBI Taxonomy" id="29760"/>
    <lineage>
        <taxon>Eukaryota</taxon>
        <taxon>Viridiplantae</taxon>
        <taxon>Streptophyta</taxon>
        <taxon>Embryophyta</taxon>
        <taxon>Tracheophyta</taxon>
        <taxon>Spermatophyta</taxon>
        <taxon>Magnoliopsida</taxon>
        <taxon>eudicotyledons</taxon>
        <taxon>Gunneridae</taxon>
        <taxon>Pentapetalae</taxon>
        <taxon>rosids</taxon>
        <taxon>Vitales</taxon>
        <taxon>Vitaceae</taxon>
        <taxon>Viteae</taxon>
        <taxon>Vitis</taxon>
    </lineage>
</organism>
<comment type="similarity">
    <text evidence="1">Belongs to the UDP-glycosyltransferase family.</text>
</comment>
<evidence type="ECO:0000313" key="3">
    <source>
        <dbReference type="EMBL" id="RVW17104.1"/>
    </source>
</evidence>
<comment type="caution">
    <text evidence="3">The sequence shown here is derived from an EMBL/GenBank/DDBJ whole genome shotgun (WGS) entry which is preliminary data.</text>
</comment>
<protein>
    <submittedName>
        <fullName evidence="3">UDP-glycosyltransferase 89B2</fullName>
    </submittedName>
</protein>
<accession>A0A438C1I2</accession>
<proteinExistence type="inferred from homology"/>
<dbReference type="PANTHER" id="PTHR48047">
    <property type="entry name" value="GLYCOSYLTRANSFERASE"/>
    <property type="match status" value="1"/>
</dbReference>
<dbReference type="GO" id="GO:0016757">
    <property type="term" value="F:glycosyltransferase activity"/>
    <property type="evidence" value="ECO:0007669"/>
    <property type="project" value="UniProtKB-KW"/>
</dbReference>
<evidence type="ECO:0000313" key="4">
    <source>
        <dbReference type="Proteomes" id="UP000288805"/>
    </source>
</evidence>
<keyword evidence="2" id="KW-0328">Glycosyltransferase</keyword>